<dbReference type="AlphaFoldDB" id="A0A1H2PPI0"/>
<organism evidence="2 3">
    <name type="scientific">Chitinasiproducens palmae</name>
    <dbReference type="NCBI Taxonomy" id="1770053"/>
    <lineage>
        <taxon>Bacteria</taxon>
        <taxon>Pseudomonadati</taxon>
        <taxon>Pseudomonadota</taxon>
        <taxon>Betaproteobacteria</taxon>
        <taxon>Burkholderiales</taxon>
        <taxon>Burkholderiaceae</taxon>
        <taxon>Chitinasiproducens</taxon>
    </lineage>
</organism>
<feature type="chain" id="PRO_5017192740" evidence="1">
    <location>
        <begin position="28"/>
        <end position="100"/>
    </location>
</feature>
<protein>
    <submittedName>
        <fullName evidence="2">Uncharacterized protein</fullName>
    </submittedName>
</protein>
<dbReference type="Proteomes" id="UP000243719">
    <property type="component" value="Unassembled WGS sequence"/>
</dbReference>
<keyword evidence="1" id="KW-0732">Signal</keyword>
<dbReference type="OrthoDB" id="7284504at2"/>
<reference evidence="3" key="1">
    <citation type="submission" date="2016-09" db="EMBL/GenBank/DDBJ databases">
        <authorList>
            <person name="Varghese N."/>
            <person name="Submissions S."/>
        </authorList>
    </citation>
    <scope>NUCLEOTIDE SEQUENCE [LARGE SCALE GENOMIC DNA]</scope>
    <source>
        <strain evidence="3">JS23</strain>
    </source>
</reference>
<keyword evidence="3" id="KW-1185">Reference proteome</keyword>
<evidence type="ECO:0000313" key="3">
    <source>
        <dbReference type="Proteomes" id="UP000243719"/>
    </source>
</evidence>
<dbReference type="EMBL" id="FNLO01000005">
    <property type="protein sequence ID" value="SDV48672.1"/>
    <property type="molecule type" value="Genomic_DNA"/>
</dbReference>
<accession>A0A1H2PPI0</accession>
<name>A0A1H2PPI0_9BURK</name>
<feature type="signal peptide" evidence="1">
    <location>
        <begin position="1"/>
        <end position="27"/>
    </location>
</feature>
<evidence type="ECO:0000256" key="1">
    <source>
        <dbReference type="SAM" id="SignalP"/>
    </source>
</evidence>
<gene>
    <name evidence="2" type="ORF">SAMN05216551_105286</name>
</gene>
<proteinExistence type="predicted"/>
<evidence type="ECO:0000313" key="2">
    <source>
        <dbReference type="EMBL" id="SDV48672.1"/>
    </source>
</evidence>
<sequence>MQPDTSTRRIRCVLPLFGLMLVAAAQAAEPLPRDVQSLVSRRDQCEHWAGEEPYDRARARQITAAMQQLRCERVDNEIQRLRGRYASQPAVVRALADPAE</sequence>
<dbReference type="RefSeq" id="WP_139169638.1">
    <property type="nucleotide sequence ID" value="NZ_FNLO01000005.1"/>
</dbReference>